<evidence type="ECO:0000256" key="1">
    <source>
        <dbReference type="ARBA" id="ARBA00022468"/>
    </source>
</evidence>
<dbReference type="InterPro" id="IPR050729">
    <property type="entry name" value="Rho-GAP"/>
</dbReference>
<dbReference type="STRING" id="13706.A0A1X2H127"/>
<dbReference type="Pfam" id="PF00620">
    <property type="entry name" value="RhoGAP"/>
    <property type="match status" value="1"/>
</dbReference>
<dbReference type="SUPFAM" id="SSF48350">
    <property type="entry name" value="GTPase activation domain, GAP"/>
    <property type="match status" value="1"/>
</dbReference>
<comment type="caution">
    <text evidence="4">The sequence shown here is derived from an EMBL/GenBank/DDBJ whole genome shotgun (WGS) entry which is preliminary data.</text>
</comment>
<keyword evidence="5" id="KW-1185">Reference proteome</keyword>
<feature type="domain" description="Rho-GAP" evidence="3">
    <location>
        <begin position="424"/>
        <end position="614"/>
    </location>
</feature>
<feature type="region of interest" description="Disordered" evidence="2">
    <location>
        <begin position="1"/>
        <end position="56"/>
    </location>
</feature>
<feature type="compositionally biased region" description="Low complexity" evidence="2">
    <location>
        <begin position="1"/>
        <end position="13"/>
    </location>
</feature>
<dbReference type="InterPro" id="IPR027267">
    <property type="entry name" value="AH/BAR_dom_sf"/>
</dbReference>
<dbReference type="PANTHER" id="PTHR23176">
    <property type="entry name" value="RHO/RAC/CDC GTPASE-ACTIVATING PROTEIN"/>
    <property type="match status" value="1"/>
</dbReference>
<feature type="region of interest" description="Disordered" evidence="2">
    <location>
        <begin position="204"/>
        <end position="272"/>
    </location>
</feature>
<accession>A0A1X2H127</accession>
<proteinExistence type="predicted"/>
<keyword evidence="1" id="KW-0343">GTPase activation</keyword>
<dbReference type="SUPFAM" id="SSF103657">
    <property type="entry name" value="BAR/IMD domain-like"/>
    <property type="match status" value="1"/>
</dbReference>
<feature type="compositionally biased region" description="Basic and acidic residues" evidence="2">
    <location>
        <begin position="696"/>
        <end position="706"/>
    </location>
</feature>
<reference evidence="4 5" key="1">
    <citation type="submission" date="2016-07" db="EMBL/GenBank/DDBJ databases">
        <title>Pervasive Adenine N6-methylation of Active Genes in Fungi.</title>
        <authorList>
            <consortium name="DOE Joint Genome Institute"/>
            <person name="Mondo S.J."/>
            <person name="Dannebaum R.O."/>
            <person name="Kuo R.C."/>
            <person name="Labutti K."/>
            <person name="Haridas S."/>
            <person name="Kuo A."/>
            <person name="Salamov A."/>
            <person name="Ahrendt S.R."/>
            <person name="Lipzen A."/>
            <person name="Sullivan W."/>
            <person name="Andreopoulos W.B."/>
            <person name="Clum A."/>
            <person name="Lindquist E."/>
            <person name="Daum C."/>
            <person name="Ramamoorthy G.K."/>
            <person name="Gryganskyi A."/>
            <person name="Culley D."/>
            <person name="Magnuson J.K."/>
            <person name="James T.Y."/>
            <person name="O'Malley M.A."/>
            <person name="Stajich J.E."/>
            <person name="Spatafora J.W."/>
            <person name="Visel A."/>
            <person name="Grigoriev I.V."/>
        </authorList>
    </citation>
    <scope>NUCLEOTIDE SEQUENCE [LARGE SCALE GENOMIC DNA]</scope>
    <source>
        <strain evidence="4 5">NRRL 2496</strain>
    </source>
</reference>
<dbReference type="InterPro" id="IPR008936">
    <property type="entry name" value="Rho_GTPase_activation_prot"/>
</dbReference>
<dbReference type="PROSITE" id="PS50238">
    <property type="entry name" value="RHOGAP"/>
    <property type="match status" value="1"/>
</dbReference>
<organism evidence="4 5">
    <name type="scientific">Syncephalastrum racemosum</name>
    <name type="common">Filamentous fungus</name>
    <dbReference type="NCBI Taxonomy" id="13706"/>
    <lineage>
        <taxon>Eukaryota</taxon>
        <taxon>Fungi</taxon>
        <taxon>Fungi incertae sedis</taxon>
        <taxon>Mucoromycota</taxon>
        <taxon>Mucoromycotina</taxon>
        <taxon>Mucoromycetes</taxon>
        <taxon>Mucorales</taxon>
        <taxon>Syncephalastraceae</taxon>
        <taxon>Syncephalastrum</taxon>
    </lineage>
</organism>
<feature type="region of interest" description="Disordered" evidence="2">
    <location>
        <begin position="635"/>
        <end position="775"/>
    </location>
</feature>
<dbReference type="CDD" id="cd00159">
    <property type="entry name" value="RhoGAP"/>
    <property type="match status" value="1"/>
</dbReference>
<feature type="compositionally biased region" description="Low complexity" evidence="2">
    <location>
        <begin position="255"/>
        <end position="272"/>
    </location>
</feature>
<dbReference type="Gene3D" id="1.20.1270.60">
    <property type="entry name" value="Arfaptin homology (AH) domain/BAR domain"/>
    <property type="match status" value="1"/>
</dbReference>
<feature type="compositionally biased region" description="Acidic residues" evidence="2">
    <location>
        <begin position="641"/>
        <end position="659"/>
    </location>
</feature>
<dbReference type="EMBL" id="MCGN01000011">
    <property type="protein sequence ID" value="ORY91137.1"/>
    <property type="molecule type" value="Genomic_DNA"/>
</dbReference>
<dbReference type="SMART" id="SM00324">
    <property type="entry name" value="RhoGAP"/>
    <property type="match status" value="1"/>
</dbReference>
<feature type="compositionally biased region" description="Basic and acidic residues" evidence="2">
    <location>
        <begin position="669"/>
        <end position="679"/>
    </location>
</feature>
<feature type="compositionally biased region" description="Polar residues" evidence="2">
    <location>
        <begin position="846"/>
        <end position="859"/>
    </location>
</feature>
<dbReference type="PANTHER" id="PTHR23176:SF134">
    <property type="entry name" value="RHO-TYPE GTPASE-ACTIVATING PROTEIN"/>
    <property type="match status" value="1"/>
</dbReference>
<dbReference type="InParanoid" id="A0A1X2H127"/>
<dbReference type="Gene3D" id="1.10.555.10">
    <property type="entry name" value="Rho GTPase activation protein"/>
    <property type="match status" value="1"/>
</dbReference>
<gene>
    <name evidence="4" type="ORF">BCR43DRAFT_498563</name>
</gene>
<evidence type="ECO:0000313" key="4">
    <source>
        <dbReference type="EMBL" id="ORY91137.1"/>
    </source>
</evidence>
<evidence type="ECO:0000313" key="5">
    <source>
        <dbReference type="Proteomes" id="UP000242180"/>
    </source>
</evidence>
<dbReference type="GO" id="GO:0005737">
    <property type="term" value="C:cytoplasm"/>
    <property type="evidence" value="ECO:0007669"/>
    <property type="project" value="TreeGrafter"/>
</dbReference>
<evidence type="ECO:0000256" key="2">
    <source>
        <dbReference type="SAM" id="MobiDB-lite"/>
    </source>
</evidence>
<dbReference type="OMA" id="QCARSTF"/>
<protein>
    <recommendedName>
        <fullName evidence="3">Rho-GAP domain-containing protein</fullName>
    </recommendedName>
</protein>
<name>A0A1X2H127_SYNRA</name>
<dbReference type="GO" id="GO:0005096">
    <property type="term" value="F:GTPase activator activity"/>
    <property type="evidence" value="ECO:0007669"/>
    <property type="project" value="UniProtKB-KW"/>
</dbReference>
<dbReference type="OrthoDB" id="79452at2759"/>
<feature type="region of interest" description="Disordered" evidence="2">
    <location>
        <begin position="797"/>
        <end position="859"/>
    </location>
</feature>
<feature type="compositionally biased region" description="Polar residues" evidence="2">
    <location>
        <begin position="808"/>
        <end position="817"/>
    </location>
</feature>
<sequence>MSAMTSTMASATAPAPPAPPAPPAQHTPKKTARKSLAATLVDKATPKMKKQPSDDQLFGSAQSTLVDDILKADSDDMGRFLAYLRQRVELEEGYQNSLERITQNLRQSDTMGRPNEFKSSMYSAFESYVGMHDTQRIARIKYIQTMKQQLQIIAHMKEHHDRSRRNHRKNMRHVNLQYRRTRSEELPAARATYIQKCQDIERATQVQHQHPLASPTTPSTPFPTDHPHHQLPTPVLSDDDLPPRTPIHVKSPVFMSEPSPMTPTTPSQTSPQRRIERFMRQFSLSTASQVPLDPVRQAALVAKLKVEVADADREYRHAVRRLDALGKKQVAANEHAVITLHTHNLERSKTIKEALQTLLDAESAKFNDLQRAMHETSTTVHNIDPEKDAVIYDSQLNEQWSTIPEPIYYHNYHVGECRNLLFGISLTEYSQQHQRSPPLIVTKCIEAVERLGGLEKEGLYRVSGKQSNIDKMKHAFERHEDGVVFGQDDMPEDVFSIASVLKIFLRDLASPLFPFKFGDRLTYSQIPDKELRLMNLLTRILKLPSTNYDTLKALIQHLAKLEASVEKNKMSVQNLTLIFTPAIFQDHSQAPRSPNDWMKDCVIEDLLNNCETLFANKDLRSASAITGRIDYGFEHLHGDNHEEDEEEDEEEEEETDDYDPFFSPSSSTFDREHVSSKADSEEDELLREDFPLAGKTFEEEKEEPKSAETNVQDQFLPAPEQEPELEAVTGRRHSRPLSTGPKFRTVSQDRGLKVNTRVSISEKKPVPPASASVVQAATPTQVVPTAIQSATLPPANLDWLSQDPLGASSPTNRVQTPPTLPSSRHPLQRSATVGANSALKRASRVQRASTAISVRHANS</sequence>
<feature type="compositionally biased region" description="Pro residues" evidence="2">
    <location>
        <begin position="14"/>
        <end position="25"/>
    </location>
</feature>
<feature type="compositionally biased region" description="Low complexity" evidence="2">
    <location>
        <begin position="210"/>
        <end position="223"/>
    </location>
</feature>
<dbReference type="Proteomes" id="UP000242180">
    <property type="component" value="Unassembled WGS sequence"/>
</dbReference>
<evidence type="ECO:0000259" key="3">
    <source>
        <dbReference type="PROSITE" id="PS50238"/>
    </source>
</evidence>
<dbReference type="GO" id="GO:0007165">
    <property type="term" value="P:signal transduction"/>
    <property type="evidence" value="ECO:0007669"/>
    <property type="project" value="InterPro"/>
</dbReference>
<dbReference type="AlphaFoldDB" id="A0A1X2H127"/>
<dbReference type="InterPro" id="IPR000198">
    <property type="entry name" value="RhoGAP_dom"/>
</dbReference>